<dbReference type="RefSeq" id="WP_343772434.1">
    <property type="nucleotide sequence ID" value="NZ_BAAADV010000001.1"/>
</dbReference>
<feature type="transmembrane region" description="Helical" evidence="1">
    <location>
        <begin position="70"/>
        <end position="89"/>
    </location>
</feature>
<accession>A0AAV3T5D6</accession>
<keyword evidence="1" id="KW-1133">Transmembrane helix</keyword>
<feature type="transmembrane region" description="Helical" evidence="1">
    <location>
        <begin position="20"/>
        <end position="43"/>
    </location>
</feature>
<dbReference type="InterPro" id="IPR018719">
    <property type="entry name" value="DUF2243_membrane"/>
</dbReference>
<dbReference type="Pfam" id="PF10002">
    <property type="entry name" value="DUF2243"/>
    <property type="match status" value="1"/>
</dbReference>
<keyword evidence="1" id="KW-0812">Transmembrane</keyword>
<gene>
    <name evidence="2" type="ORF">GCM10009020_06570</name>
</gene>
<dbReference type="Proteomes" id="UP001500420">
    <property type="component" value="Unassembled WGS sequence"/>
</dbReference>
<evidence type="ECO:0008006" key="4">
    <source>
        <dbReference type="Google" id="ProtNLM"/>
    </source>
</evidence>
<evidence type="ECO:0000256" key="1">
    <source>
        <dbReference type="SAM" id="Phobius"/>
    </source>
</evidence>
<keyword evidence="3" id="KW-1185">Reference proteome</keyword>
<dbReference type="AlphaFoldDB" id="A0AAV3T5D6"/>
<reference evidence="2 3" key="1">
    <citation type="journal article" date="2019" name="Int. J. Syst. Evol. Microbiol.">
        <title>The Global Catalogue of Microorganisms (GCM) 10K type strain sequencing project: providing services to taxonomists for standard genome sequencing and annotation.</title>
        <authorList>
            <consortium name="The Broad Institute Genomics Platform"/>
            <consortium name="The Broad Institute Genome Sequencing Center for Infectious Disease"/>
            <person name="Wu L."/>
            <person name="Ma J."/>
        </authorList>
    </citation>
    <scope>NUCLEOTIDE SEQUENCE [LARGE SCALE GENOMIC DNA]</scope>
    <source>
        <strain evidence="2 3">JCM 16328</strain>
    </source>
</reference>
<feature type="transmembrane region" description="Helical" evidence="1">
    <location>
        <begin position="140"/>
        <end position="160"/>
    </location>
</feature>
<proteinExistence type="predicted"/>
<keyword evidence="1" id="KW-0472">Membrane</keyword>
<protein>
    <recommendedName>
        <fullName evidence="4">DUF2243 domain-containing protein</fullName>
    </recommendedName>
</protein>
<comment type="caution">
    <text evidence="2">The sequence shown here is derived from an EMBL/GenBank/DDBJ whole genome shotgun (WGS) entry which is preliminary data.</text>
</comment>
<organism evidence="2 3">
    <name type="scientific">Natronoarchaeum mannanilyticum</name>
    <dbReference type="NCBI Taxonomy" id="926360"/>
    <lineage>
        <taxon>Archaea</taxon>
        <taxon>Methanobacteriati</taxon>
        <taxon>Methanobacteriota</taxon>
        <taxon>Stenosarchaea group</taxon>
        <taxon>Halobacteria</taxon>
        <taxon>Halobacteriales</taxon>
        <taxon>Natronoarchaeaceae</taxon>
    </lineage>
</organism>
<feature type="transmembrane region" description="Helical" evidence="1">
    <location>
        <begin position="101"/>
        <end position="120"/>
    </location>
</feature>
<name>A0AAV3T5D6_9EURY</name>
<evidence type="ECO:0000313" key="3">
    <source>
        <dbReference type="Proteomes" id="UP001500420"/>
    </source>
</evidence>
<sequence>MGDASTDSERAGRGAARPIVIAGVVLGIGFGGFFDGIVFHQLLQWHHMLSHHSNPAIAGDLRLNVFADGLFHAFAYLATAVGLALLVRAARRPNAVVTPRLLGGALVAGWGLFNLLEGLINHQLLGIHHVNPAGPGPTLLWDLAFLAWGAAFLLGGALIVSRSPAAGTASSGRPTPE</sequence>
<evidence type="ECO:0000313" key="2">
    <source>
        <dbReference type="EMBL" id="GAA0664378.1"/>
    </source>
</evidence>
<dbReference type="EMBL" id="BAAADV010000001">
    <property type="protein sequence ID" value="GAA0664378.1"/>
    <property type="molecule type" value="Genomic_DNA"/>
</dbReference>